<comment type="caution">
    <text evidence="2">The sequence shown here is derived from an EMBL/GenBank/DDBJ whole genome shotgun (WGS) entry which is preliminary data.</text>
</comment>
<organism evidence="2 3">
    <name type="scientific">Polyplax serrata</name>
    <name type="common">Common mouse louse</name>
    <dbReference type="NCBI Taxonomy" id="468196"/>
    <lineage>
        <taxon>Eukaryota</taxon>
        <taxon>Metazoa</taxon>
        <taxon>Ecdysozoa</taxon>
        <taxon>Arthropoda</taxon>
        <taxon>Hexapoda</taxon>
        <taxon>Insecta</taxon>
        <taxon>Pterygota</taxon>
        <taxon>Neoptera</taxon>
        <taxon>Paraneoptera</taxon>
        <taxon>Psocodea</taxon>
        <taxon>Troctomorpha</taxon>
        <taxon>Phthiraptera</taxon>
        <taxon>Anoplura</taxon>
        <taxon>Polyplacidae</taxon>
        <taxon>Polyplax</taxon>
    </lineage>
</organism>
<name>A0AAN8S0N6_POLSC</name>
<feature type="region of interest" description="Disordered" evidence="1">
    <location>
        <begin position="180"/>
        <end position="208"/>
    </location>
</feature>
<proteinExistence type="predicted"/>
<dbReference type="Proteomes" id="UP001372834">
    <property type="component" value="Unassembled WGS sequence"/>
</dbReference>
<evidence type="ECO:0000313" key="2">
    <source>
        <dbReference type="EMBL" id="KAK6637017.1"/>
    </source>
</evidence>
<gene>
    <name evidence="2" type="ORF">RUM43_010691</name>
</gene>
<accession>A0AAN8S0N6</accession>
<feature type="region of interest" description="Disordered" evidence="1">
    <location>
        <begin position="87"/>
        <end position="118"/>
    </location>
</feature>
<protein>
    <submittedName>
        <fullName evidence="2">Uncharacterized protein</fullName>
    </submittedName>
</protein>
<evidence type="ECO:0000256" key="1">
    <source>
        <dbReference type="SAM" id="MobiDB-lite"/>
    </source>
</evidence>
<feature type="compositionally biased region" description="Basic residues" evidence="1">
    <location>
        <begin position="103"/>
        <end position="113"/>
    </location>
</feature>
<evidence type="ECO:0000313" key="3">
    <source>
        <dbReference type="Proteomes" id="UP001372834"/>
    </source>
</evidence>
<dbReference type="EMBL" id="JAWJWE010000004">
    <property type="protein sequence ID" value="KAK6637017.1"/>
    <property type="molecule type" value="Genomic_DNA"/>
</dbReference>
<feature type="compositionally biased region" description="Basic and acidic residues" evidence="1">
    <location>
        <begin position="87"/>
        <end position="102"/>
    </location>
</feature>
<feature type="compositionally biased region" description="Basic and acidic residues" evidence="1">
    <location>
        <begin position="134"/>
        <end position="152"/>
    </location>
</feature>
<feature type="region of interest" description="Disordered" evidence="1">
    <location>
        <begin position="132"/>
        <end position="160"/>
    </location>
</feature>
<reference evidence="2 3" key="1">
    <citation type="submission" date="2023-10" db="EMBL/GenBank/DDBJ databases">
        <title>Genomes of two closely related lineages of the louse Polyplax serrata with different host specificities.</title>
        <authorList>
            <person name="Martinu J."/>
            <person name="Tarabai H."/>
            <person name="Stefka J."/>
            <person name="Hypsa V."/>
        </authorList>
    </citation>
    <scope>NUCLEOTIDE SEQUENCE [LARGE SCALE GENOMIC DNA]</scope>
    <source>
        <strain evidence="2">HR10_N</strain>
    </source>
</reference>
<dbReference type="AlphaFoldDB" id="A0AAN8S0N6"/>
<sequence length="208" mass="24345">MAVPFLVQEDSEDCLRSLDFLLEQLLITLRQVIMLRRREAATSSPLHVLRHRHVASEIRTIQEYSSESLTTNTTPEEATRVSAEENFTHEQEQEHLREENNHPHHHQQHHHQYQHQQQASFLLPDVVLETPRTVSHEQKMEHRERTLRDGRTESGSLRQQGWVQVGTDLKRIADQLLSTQRLDQATGPDVPQRERGRVDNGAYKNRRP</sequence>